<keyword evidence="10" id="KW-0998">Cell outer membrane</keyword>
<dbReference type="InterPro" id="IPR008635">
    <property type="entry name" value="Coiled_stalk_dom"/>
</dbReference>
<evidence type="ECO:0000256" key="9">
    <source>
        <dbReference type="ARBA" id="ARBA00023136"/>
    </source>
</evidence>
<evidence type="ECO:0000256" key="7">
    <source>
        <dbReference type="ARBA" id="ARBA00022729"/>
    </source>
</evidence>
<evidence type="ECO:0000256" key="8">
    <source>
        <dbReference type="ARBA" id="ARBA00022927"/>
    </source>
</evidence>
<dbReference type="Gene3D" id="2.150.10.10">
    <property type="entry name" value="Serralysin-like metalloprotease, C-terminal"/>
    <property type="match status" value="2"/>
</dbReference>
<dbReference type="GO" id="GO:0009279">
    <property type="term" value="C:cell outer membrane"/>
    <property type="evidence" value="ECO:0007669"/>
    <property type="project" value="UniProtKB-SubCell"/>
</dbReference>
<evidence type="ECO:0000259" key="14">
    <source>
        <dbReference type="Pfam" id="PF05662"/>
    </source>
</evidence>
<evidence type="ECO:0000259" key="12">
    <source>
        <dbReference type="Pfam" id="PF03895"/>
    </source>
</evidence>
<evidence type="ECO:0000256" key="4">
    <source>
        <dbReference type="ARBA" id="ARBA00022448"/>
    </source>
</evidence>
<dbReference type="InterPro" id="IPR005594">
    <property type="entry name" value="YadA_C"/>
</dbReference>
<dbReference type="AlphaFoldDB" id="A0A327JKC2"/>
<dbReference type="SUPFAM" id="SSF54523">
    <property type="entry name" value="Pili subunits"/>
    <property type="match status" value="1"/>
</dbReference>
<feature type="domain" description="Trimeric autotransporter adhesin YadA-like head" evidence="13">
    <location>
        <begin position="33"/>
        <end position="59"/>
    </location>
</feature>
<evidence type="ECO:0000256" key="3">
    <source>
        <dbReference type="ARBA" id="ARBA00005848"/>
    </source>
</evidence>
<feature type="domain" description="Trimeric autotransporter adhesin YadA-like stalk" evidence="14">
    <location>
        <begin position="163"/>
        <end position="193"/>
    </location>
</feature>
<comment type="similarity">
    <text evidence="3">Belongs to the autotransporter-2 (AT-2) (TC 1.B.40) family.</text>
</comment>
<dbReference type="Proteomes" id="UP000248863">
    <property type="component" value="Unassembled WGS sequence"/>
</dbReference>
<dbReference type="EMBL" id="NPEU01000893">
    <property type="protein sequence ID" value="RAI26890.1"/>
    <property type="molecule type" value="Genomic_DNA"/>
</dbReference>
<proteinExistence type="inferred from homology"/>
<dbReference type="Pfam" id="PF05658">
    <property type="entry name" value="YadA_head"/>
    <property type="match status" value="4"/>
</dbReference>
<accession>A0A327JKC2</accession>
<evidence type="ECO:0000256" key="6">
    <source>
        <dbReference type="ARBA" id="ARBA00022692"/>
    </source>
</evidence>
<feature type="domain" description="Trimeric autotransporter adhesin YadA-like C-terminal membrane anchor" evidence="12">
    <location>
        <begin position="223"/>
        <end position="280"/>
    </location>
</feature>
<keyword evidence="9" id="KW-0472">Membrane</keyword>
<reference evidence="15 16" key="1">
    <citation type="submission" date="2017-07" db="EMBL/GenBank/DDBJ databases">
        <title>Draft Genome Sequences of Select Purple Nonsulfur Bacteria.</title>
        <authorList>
            <person name="Lasarre B."/>
            <person name="Mckinlay J.B."/>
        </authorList>
    </citation>
    <scope>NUCLEOTIDE SEQUENCE [LARGE SCALE GENOMIC DNA]</scope>
    <source>
        <strain evidence="15 16">DSM 11907</strain>
    </source>
</reference>
<organism evidence="15 16">
    <name type="scientific">Rhodoplanes elegans</name>
    <dbReference type="NCBI Taxonomy" id="29408"/>
    <lineage>
        <taxon>Bacteria</taxon>
        <taxon>Pseudomonadati</taxon>
        <taxon>Pseudomonadota</taxon>
        <taxon>Alphaproteobacteria</taxon>
        <taxon>Hyphomicrobiales</taxon>
        <taxon>Nitrobacteraceae</taxon>
        <taxon>Rhodoplanes</taxon>
    </lineage>
</organism>
<evidence type="ECO:0008006" key="17">
    <source>
        <dbReference type="Google" id="ProtNLM"/>
    </source>
</evidence>
<feature type="domain" description="Trimeric autotransporter adhesin YadA-like head" evidence="13">
    <location>
        <begin position="5"/>
        <end position="31"/>
    </location>
</feature>
<name>A0A327JKC2_9BRAD</name>
<feature type="non-terminal residue" evidence="15">
    <location>
        <position position="1"/>
    </location>
</feature>
<sequence>VASTASGVSSAAFGAGSTASGDSSLAMGAGALADGTGGLALGSLAQANGTNAIAIGTGAISAANAVVIGPAASDNGFANAVVLGAGAQVAAVGNTAIGNGAIAIGTNAVAFGEASTAAAAGATAIGRGASVVAGATNAVAIGHGSLASAPNTVSFGSPGNERRLTNVAAGVAPTDAATVGQLSSVSAGFQSQIAGLQTELTATRREARAGAALALAATGLQYDPRPGRASLAAAFGHYKDQAGLAVGIGYAVSDRLRINAAFTGAPDVSDYGVVAGASFTLN</sequence>
<keyword evidence="8" id="KW-0653">Protein transport</keyword>
<evidence type="ECO:0000256" key="11">
    <source>
        <dbReference type="SAM" id="MobiDB-lite"/>
    </source>
</evidence>
<evidence type="ECO:0000256" key="1">
    <source>
        <dbReference type="ARBA" id="ARBA00004241"/>
    </source>
</evidence>
<feature type="domain" description="Trimeric autotransporter adhesin YadA-like head" evidence="13">
    <location>
        <begin position="133"/>
        <end position="157"/>
    </location>
</feature>
<comment type="subcellular location">
    <subcellularLocation>
        <location evidence="2">Cell outer membrane</location>
    </subcellularLocation>
    <subcellularLocation>
        <location evidence="1">Cell surface</location>
    </subcellularLocation>
</comment>
<dbReference type="GO" id="GO:0009986">
    <property type="term" value="C:cell surface"/>
    <property type="evidence" value="ECO:0007669"/>
    <property type="project" value="UniProtKB-SubCell"/>
</dbReference>
<dbReference type="Gene3D" id="3.30.1300.30">
    <property type="entry name" value="GSPII I/J protein-like"/>
    <property type="match status" value="1"/>
</dbReference>
<keyword evidence="16" id="KW-1185">Reference proteome</keyword>
<dbReference type="GO" id="GO:0015031">
    <property type="term" value="P:protein transport"/>
    <property type="evidence" value="ECO:0007669"/>
    <property type="project" value="UniProtKB-KW"/>
</dbReference>
<evidence type="ECO:0000256" key="5">
    <source>
        <dbReference type="ARBA" id="ARBA00022452"/>
    </source>
</evidence>
<comment type="caution">
    <text evidence="15">The sequence shown here is derived from an EMBL/GenBank/DDBJ whole genome shotgun (WGS) entry which is preliminary data.</text>
</comment>
<evidence type="ECO:0000256" key="2">
    <source>
        <dbReference type="ARBA" id="ARBA00004442"/>
    </source>
</evidence>
<dbReference type="InterPro" id="IPR008640">
    <property type="entry name" value="Adhesin_Head_dom"/>
</dbReference>
<feature type="region of interest" description="Disordered" evidence="11">
    <location>
        <begin position="1"/>
        <end position="21"/>
    </location>
</feature>
<dbReference type="InterPro" id="IPR011049">
    <property type="entry name" value="Serralysin-like_metalloprot_C"/>
</dbReference>
<dbReference type="InterPro" id="IPR045584">
    <property type="entry name" value="Pilin-like"/>
</dbReference>
<dbReference type="RefSeq" id="WP_210207745.1">
    <property type="nucleotide sequence ID" value="NZ_NPEU01000893.1"/>
</dbReference>
<keyword evidence="4" id="KW-0813">Transport</keyword>
<evidence type="ECO:0000259" key="13">
    <source>
        <dbReference type="Pfam" id="PF05658"/>
    </source>
</evidence>
<dbReference type="Pfam" id="PF05662">
    <property type="entry name" value="YadA_stalk"/>
    <property type="match status" value="1"/>
</dbReference>
<evidence type="ECO:0000313" key="16">
    <source>
        <dbReference type="Proteomes" id="UP000248863"/>
    </source>
</evidence>
<gene>
    <name evidence="15" type="ORF">CH338_30435</name>
</gene>
<dbReference type="SUPFAM" id="SSF101967">
    <property type="entry name" value="Adhesin YadA, collagen-binding domain"/>
    <property type="match status" value="1"/>
</dbReference>
<feature type="domain" description="Trimeric autotransporter adhesin YadA-like head" evidence="13">
    <location>
        <begin position="103"/>
        <end position="129"/>
    </location>
</feature>
<evidence type="ECO:0000313" key="15">
    <source>
        <dbReference type="EMBL" id="RAI26890.1"/>
    </source>
</evidence>
<keyword evidence="7" id="KW-0732">Signal</keyword>
<evidence type="ECO:0000256" key="10">
    <source>
        <dbReference type="ARBA" id="ARBA00023237"/>
    </source>
</evidence>
<dbReference type="Pfam" id="PF03895">
    <property type="entry name" value="YadA_anchor"/>
    <property type="match status" value="1"/>
</dbReference>
<keyword evidence="6" id="KW-0812">Transmembrane</keyword>
<protein>
    <recommendedName>
        <fullName evidence="17">Trimeric autotransporter adhesin YadA-like C-terminal membrane anchor domain-containing protein</fullName>
    </recommendedName>
</protein>
<keyword evidence="5" id="KW-1134">Transmembrane beta strand</keyword>